<evidence type="ECO:0000313" key="1">
    <source>
        <dbReference type="EMBL" id="KAJ2795135.1"/>
    </source>
</evidence>
<evidence type="ECO:0000313" key="2">
    <source>
        <dbReference type="Proteomes" id="UP001140087"/>
    </source>
</evidence>
<protein>
    <submittedName>
        <fullName evidence="1">Uncharacterized protein</fullName>
    </submittedName>
</protein>
<dbReference type="Proteomes" id="UP001140087">
    <property type="component" value="Unassembled WGS sequence"/>
</dbReference>
<feature type="non-terminal residue" evidence="1">
    <location>
        <position position="1"/>
    </location>
</feature>
<name>A0ACC1KTV3_9FUNG</name>
<reference evidence="1" key="1">
    <citation type="submission" date="2022-07" db="EMBL/GenBank/DDBJ databases">
        <title>Phylogenomic reconstructions and comparative analyses of Kickxellomycotina fungi.</title>
        <authorList>
            <person name="Reynolds N.K."/>
            <person name="Stajich J.E."/>
            <person name="Barry K."/>
            <person name="Grigoriev I.V."/>
            <person name="Crous P."/>
            <person name="Smith M.E."/>
        </authorList>
    </citation>
    <scope>NUCLEOTIDE SEQUENCE</scope>
    <source>
        <strain evidence="1">BCRC 34780</strain>
    </source>
</reference>
<proteinExistence type="predicted"/>
<organism evidence="1 2">
    <name type="scientific">Coemansia helicoidea</name>
    <dbReference type="NCBI Taxonomy" id="1286919"/>
    <lineage>
        <taxon>Eukaryota</taxon>
        <taxon>Fungi</taxon>
        <taxon>Fungi incertae sedis</taxon>
        <taxon>Zoopagomycota</taxon>
        <taxon>Kickxellomycotina</taxon>
        <taxon>Kickxellomycetes</taxon>
        <taxon>Kickxellales</taxon>
        <taxon>Kickxellaceae</taxon>
        <taxon>Coemansia</taxon>
    </lineage>
</organism>
<accession>A0ACC1KTV3</accession>
<comment type="caution">
    <text evidence="1">The sequence shown here is derived from an EMBL/GenBank/DDBJ whole genome shotgun (WGS) entry which is preliminary data.</text>
</comment>
<sequence>SPADIRKVFEGAGVDLGRPIVTSCGSGVTASVLYFALLSAGVDRANLAVYDGSWTEYALNPYSEIIKDE</sequence>
<keyword evidence="2" id="KW-1185">Reference proteome</keyword>
<gene>
    <name evidence="1" type="ORF">H4R21_005235</name>
</gene>
<dbReference type="EMBL" id="JANBUN010002264">
    <property type="protein sequence ID" value="KAJ2795135.1"/>
    <property type="molecule type" value="Genomic_DNA"/>
</dbReference>